<dbReference type="AlphaFoldDB" id="A0A3B3BWU1"/>
<dbReference type="Ensembl" id="ENSOMET00000000096.1">
    <property type="protein sequence ID" value="ENSOMEP00000009839.1"/>
    <property type="gene ID" value="ENSOMEG00000011090.1"/>
</dbReference>
<dbReference type="Proteomes" id="UP000261560">
    <property type="component" value="Unplaced"/>
</dbReference>
<dbReference type="InterPro" id="IPR050380">
    <property type="entry name" value="Immune_Resp_Modulators"/>
</dbReference>
<protein>
    <recommendedName>
        <fullName evidence="3">Ig-like domain-containing protein</fullName>
    </recommendedName>
</protein>
<dbReference type="Pfam" id="PF07654">
    <property type="entry name" value="C1-set"/>
    <property type="match status" value="1"/>
</dbReference>
<dbReference type="FunFam" id="2.60.40.10:FF:001918">
    <property type="entry name" value="Immunoglobulin light 1 constant 3"/>
    <property type="match status" value="1"/>
</dbReference>
<evidence type="ECO:0000313" key="4">
    <source>
        <dbReference type="Ensembl" id="ENSOMEP00000009839.1"/>
    </source>
</evidence>
<dbReference type="PaxDb" id="30732-ENSOMEP00000009839"/>
<dbReference type="Gene3D" id="2.60.40.10">
    <property type="entry name" value="Immunoglobulins"/>
    <property type="match status" value="1"/>
</dbReference>
<keyword evidence="5" id="KW-1185">Reference proteome</keyword>
<dbReference type="InterPro" id="IPR007110">
    <property type="entry name" value="Ig-like_dom"/>
</dbReference>
<accession>A0A3B3BWU1</accession>
<organism evidence="4 5">
    <name type="scientific">Oryzias melastigma</name>
    <name type="common">Marine medaka</name>
    <dbReference type="NCBI Taxonomy" id="30732"/>
    <lineage>
        <taxon>Eukaryota</taxon>
        <taxon>Metazoa</taxon>
        <taxon>Chordata</taxon>
        <taxon>Craniata</taxon>
        <taxon>Vertebrata</taxon>
        <taxon>Euteleostomi</taxon>
        <taxon>Actinopterygii</taxon>
        <taxon>Neopterygii</taxon>
        <taxon>Teleostei</taxon>
        <taxon>Neoteleostei</taxon>
        <taxon>Acanthomorphata</taxon>
        <taxon>Ovalentaria</taxon>
        <taxon>Atherinomorphae</taxon>
        <taxon>Beloniformes</taxon>
        <taxon>Adrianichthyidae</taxon>
        <taxon>Oryziinae</taxon>
        <taxon>Oryzias</taxon>
    </lineage>
</organism>
<evidence type="ECO:0000256" key="1">
    <source>
        <dbReference type="ARBA" id="ARBA00023319"/>
    </source>
</evidence>
<dbReference type="SMART" id="SM00407">
    <property type="entry name" value="IGc1"/>
    <property type="match status" value="1"/>
</dbReference>
<feature type="domain" description="Ig-like" evidence="3">
    <location>
        <begin position="18"/>
        <end position="107"/>
    </location>
</feature>
<proteinExistence type="predicted"/>
<sequence>YTFGGGTRLDVDLGHVPPTLTVLSPSMDQGKATLLCLANNGFPSGWTLSWKVDGSSSSSSSSSSSPGVLQKDGLYSWSSTLRLSADQWEKVDSVTCEATQDSQTPVSETLRRNTCS</sequence>
<evidence type="ECO:0000256" key="2">
    <source>
        <dbReference type="SAM" id="MobiDB-lite"/>
    </source>
</evidence>
<dbReference type="InterPro" id="IPR036179">
    <property type="entry name" value="Ig-like_dom_sf"/>
</dbReference>
<dbReference type="PROSITE" id="PS50835">
    <property type="entry name" value="IG_LIKE"/>
    <property type="match status" value="1"/>
</dbReference>
<dbReference type="GeneTree" id="ENSGT01030000234589"/>
<dbReference type="PANTHER" id="PTHR23411">
    <property type="entry name" value="TAPASIN"/>
    <property type="match status" value="1"/>
</dbReference>
<keyword evidence="1" id="KW-0393">Immunoglobulin domain</keyword>
<reference evidence="4" key="1">
    <citation type="submission" date="2025-08" db="UniProtKB">
        <authorList>
            <consortium name="Ensembl"/>
        </authorList>
    </citation>
    <scope>IDENTIFICATION</scope>
</reference>
<dbReference type="SUPFAM" id="SSF48726">
    <property type="entry name" value="Immunoglobulin"/>
    <property type="match status" value="1"/>
</dbReference>
<evidence type="ECO:0000313" key="5">
    <source>
        <dbReference type="Proteomes" id="UP000261560"/>
    </source>
</evidence>
<dbReference type="InterPro" id="IPR013783">
    <property type="entry name" value="Ig-like_fold"/>
</dbReference>
<dbReference type="STRING" id="30732.ENSOMEP00000009839"/>
<dbReference type="InterPro" id="IPR003597">
    <property type="entry name" value="Ig_C1-set"/>
</dbReference>
<name>A0A3B3BWU1_ORYME</name>
<dbReference type="OMA" id="DEYERHN"/>
<feature type="region of interest" description="Disordered" evidence="2">
    <location>
        <begin position="96"/>
        <end position="116"/>
    </location>
</feature>
<evidence type="ECO:0000259" key="3">
    <source>
        <dbReference type="PROSITE" id="PS50835"/>
    </source>
</evidence>
<reference evidence="4" key="2">
    <citation type="submission" date="2025-09" db="UniProtKB">
        <authorList>
            <consortium name="Ensembl"/>
        </authorList>
    </citation>
    <scope>IDENTIFICATION</scope>
</reference>